<reference evidence="3" key="1">
    <citation type="submission" date="2022-08" db="UniProtKB">
        <authorList>
            <consortium name="EnsemblMetazoa"/>
        </authorList>
    </citation>
    <scope>IDENTIFICATION</scope>
    <source>
        <strain evidence="3">EBRO</strain>
    </source>
</reference>
<protein>
    <submittedName>
        <fullName evidence="3">Uncharacterized protein</fullName>
    </submittedName>
</protein>
<dbReference type="VEuPathDB" id="VectorBase:AATE019260"/>
<name>A0A182JJJ6_ANOAO</name>
<keyword evidence="2" id="KW-0732">Signal</keyword>
<dbReference type="AlphaFoldDB" id="A0A182JJJ6"/>
<feature type="region of interest" description="Disordered" evidence="1">
    <location>
        <begin position="554"/>
        <end position="574"/>
    </location>
</feature>
<evidence type="ECO:0000256" key="1">
    <source>
        <dbReference type="SAM" id="MobiDB-lite"/>
    </source>
</evidence>
<feature type="region of interest" description="Disordered" evidence="1">
    <location>
        <begin position="1186"/>
        <end position="1209"/>
    </location>
</feature>
<sequence length="1221" mass="131126">MRLDCMWLTIAVAAAATTTASKATSTDTTTAAAAAPSTTTSTHRTMITRSRTRARGVLLTVIARTERSTATAARRIASATAPTSATVAAAVGHLLQEAGDLLSRLGEQPHQPVGDVAVLLVEERGGRTEVAHAPGTPNAVHVLLHLRRQVEVDHLLDVGNVETAGGNGRRHQDRAAAAAEQPQGLLALVLRPVAVDAGNRVVVAIEELLQRVGRLLRLDEDQRQTVLVVAVVQRGDLPEQVQQVGALDVLLHPEDRLRDVDRGRTDAPDGEENVAVEKVARQLLDRLREGGGEHERLTLARHRHLAVLDDAPDLRLEAHVQHPVGLVQHQEADVVQPHLAARDHVLEATGRRHDQMAAAVELAHLVMRVVAAVQHRRAHARPVAELLRLLEDLRGQLARRRQHQPERVLLAPVHRPVGRRRGRTVLVHLVQNRHQEGGRLARAGLRARHQVAPGQNDRDCVLLHRRRLVVARQLHVVVDDLCQLDVVKGIDVAGHVVTRRLHGNIFVLAEIDTGVAVFEQLRLQPLVPLGELCVVHLAAAESATAAAAAAATSTASASVTPVGATRPATSAARGDLPEQVQQVGALDVLLHPEDRLRDVDRGRTDAPDGEENVAVEKVARQLLDRLREGGGEHERLTLARHRHLAVLDDAPDLRLEAHVQHPVGLVQHQEADVVQPHLAARDHVLEATGRRHDQMAAAVELAHLVMRVVAAVQHRRAHARPVAELLRLLEDLRGQLARRRQHQPERVLLAPVHRPVGGRRGRTVLVHLVQNRHQEGGRLARAGLRARHQVAPGQNDRDCVLLHRRRLVVARQLHVVVDDLCQLDVVKGIDVAGHVVTRRLHGNIFVLAEIDTGVAVFEQLRLQPLVPLGELCVVHLAAAESATAAAAAAATSSASASVTPVGATRPATSAAVRSAAIVERATSASTTTNASAALTGPCSSAAADATRSSRRRYLRTRSGLRPAIARWGNVHRPTGNNSSSCRPSSCTNITSAATVRRPVVPPIASVTLRILIAPAAEASVAPIIVAPVATAAAIAEVTAPTIVLVPATAASASSAAPIVVPAAEVVTAIVVAAVVAATSAIAIRVAESSSTAAATYRTAAGAGLRRLNVAATISTLSQLGRNVPPGRMFRISRFWAAAPAAAKLLLLLLQVQTSKLKKKKTHTHQEEELDKANPVFIETRSPDGRSRLMCESESGTQDARRVSREEKNKRKAYMLCQQRMD</sequence>
<feature type="chain" id="PRO_5043938024" evidence="2">
    <location>
        <begin position="21"/>
        <end position="1221"/>
    </location>
</feature>
<evidence type="ECO:0000313" key="3">
    <source>
        <dbReference type="EnsemblMetazoa" id="AATE019260-PA.1"/>
    </source>
</evidence>
<evidence type="ECO:0000256" key="2">
    <source>
        <dbReference type="SAM" id="SignalP"/>
    </source>
</evidence>
<proteinExistence type="predicted"/>
<organism evidence="3">
    <name type="scientific">Anopheles atroparvus</name>
    <name type="common">European mosquito</name>
    <dbReference type="NCBI Taxonomy" id="41427"/>
    <lineage>
        <taxon>Eukaryota</taxon>
        <taxon>Metazoa</taxon>
        <taxon>Ecdysozoa</taxon>
        <taxon>Arthropoda</taxon>
        <taxon>Hexapoda</taxon>
        <taxon>Insecta</taxon>
        <taxon>Pterygota</taxon>
        <taxon>Neoptera</taxon>
        <taxon>Endopterygota</taxon>
        <taxon>Diptera</taxon>
        <taxon>Nematocera</taxon>
        <taxon>Culicoidea</taxon>
        <taxon>Culicidae</taxon>
        <taxon>Anophelinae</taxon>
        <taxon>Anopheles</taxon>
    </lineage>
</organism>
<dbReference type="EnsemblMetazoa" id="AATE019260-RA">
    <property type="protein sequence ID" value="AATE019260-PA.1"/>
    <property type="gene ID" value="AATE019260"/>
</dbReference>
<dbReference type="AntiFam" id="ANF00149">
    <property type="entry name" value="Shadow ORF (opposite cshA)"/>
</dbReference>
<feature type="compositionally biased region" description="Basic and acidic residues" evidence="1">
    <location>
        <begin position="1198"/>
        <end position="1208"/>
    </location>
</feature>
<feature type="region of interest" description="Disordered" evidence="1">
    <location>
        <begin position="20"/>
        <end position="45"/>
    </location>
</feature>
<accession>A0A182JJJ6</accession>
<feature type="signal peptide" evidence="2">
    <location>
        <begin position="1"/>
        <end position="20"/>
    </location>
</feature>